<dbReference type="InterPro" id="IPR002514">
    <property type="entry name" value="Transposase_8"/>
</dbReference>
<feature type="domain" description="Integrase catalytic" evidence="1">
    <location>
        <begin position="219"/>
        <end position="409"/>
    </location>
</feature>
<dbReference type="AlphaFoldDB" id="A0AAX3SKF0"/>
<accession>A0AAX3SKF0</accession>
<dbReference type="Pfam" id="PF13683">
    <property type="entry name" value="rve_3"/>
    <property type="match status" value="1"/>
</dbReference>
<sequence length="419" mass="46578">MTRHTESIEVVVKDQRRRRWYLAEKAALVRRIYEPGISVSLVARQEGVSAGLLFQWRKLERQGALTAVSAGEAVVPASELAAARAEIAKLQRVLGKKTLENEILKEAVEYGRRKKVDCALALVARGRPVKTVCRTMGLARSHVRDLLGRGEDWADGRSHRTPSDDAGLLAELRQQIADLPSYGYRRACALVNRQRAARGAPRVNAKRVYRVMAQAALLLPKAPRRRQSARTHEGRVAVSRSDLRWCSDGLEIKCDSGQTVTAAFAKDCCDREVLAWRAWEGKGLPGEPVREMLIEAVERRFGSVEAVPQGQELEFLSDNGGAYIASETRALARALGLKPINTPVCSPQSNGMAESFVNTFKRDYVARMDLSDAQTVLAQLPAAFEHFNEVHPHSSLKMRSPREFRRQQAAGADQVLYCE</sequence>
<gene>
    <name evidence="2" type="ORF">PYR84_26850</name>
</gene>
<dbReference type="InterPro" id="IPR012337">
    <property type="entry name" value="RNaseH-like_sf"/>
</dbReference>
<dbReference type="SUPFAM" id="SSF53098">
    <property type="entry name" value="Ribonuclease H-like"/>
    <property type="match status" value="1"/>
</dbReference>
<dbReference type="PANTHER" id="PTHR37936">
    <property type="entry name" value="TRANSPOSASE INSC FOR INSERTION ELEMENT IS2A-RELATED"/>
    <property type="match status" value="1"/>
</dbReference>
<dbReference type="InterPro" id="IPR001584">
    <property type="entry name" value="Integrase_cat-core"/>
</dbReference>
<dbReference type="GO" id="GO:0004803">
    <property type="term" value="F:transposase activity"/>
    <property type="evidence" value="ECO:0007669"/>
    <property type="project" value="InterPro"/>
</dbReference>
<protein>
    <submittedName>
        <fullName evidence="2">IS3 family transposase</fullName>
    </submittedName>
</protein>
<dbReference type="Gene3D" id="3.30.420.10">
    <property type="entry name" value="Ribonuclease H-like superfamily/Ribonuclease H"/>
    <property type="match status" value="1"/>
</dbReference>
<dbReference type="RefSeq" id="WP_277849027.1">
    <property type="nucleotide sequence ID" value="NZ_CP120956.1"/>
</dbReference>
<reference evidence="2" key="1">
    <citation type="submission" date="2023-03" db="EMBL/GenBank/DDBJ databases">
        <title>Synergistic degradation of erythromycin by symbiotic bacteria Ery-6A and Ery-6B and application in simulated water remediation.</title>
        <authorList>
            <person name="Xu S."/>
        </authorList>
    </citation>
    <scope>NUCLEOTIDE SEQUENCE</scope>
    <source>
        <strain evidence="2">Ery-6A</strain>
    </source>
</reference>
<dbReference type="GO" id="GO:0003677">
    <property type="term" value="F:DNA binding"/>
    <property type="evidence" value="ECO:0007669"/>
    <property type="project" value="InterPro"/>
</dbReference>
<dbReference type="GO" id="GO:0006313">
    <property type="term" value="P:DNA transposition"/>
    <property type="evidence" value="ECO:0007669"/>
    <property type="project" value="InterPro"/>
</dbReference>
<dbReference type="PROSITE" id="PS50994">
    <property type="entry name" value="INTEGRASE"/>
    <property type="match status" value="1"/>
</dbReference>
<dbReference type="EMBL" id="CP120956">
    <property type="protein sequence ID" value="WFF80516.1"/>
    <property type="molecule type" value="Genomic_DNA"/>
</dbReference>
<evidence type="ECO:0000313" key="3">
    <source>
        <dbReference type="Proteomes" id="UP001219066"/>
    </source>
</evidence>
<dbReference type="InterPro" id="IPR048020">
    <property type="entry name" value="Transpos_IS3"/>
</dbReference>
<name>A0AAX3SKF0_9BURK</name>
<dbReference type="PANTHER" id="PTHR37936:SF3">
    <property type="entry name" value="TRANSPOSASE INSC FOR INSERTION ELEMENT IS2A-RELATED"/>
    <property type="match status" value="1"/>
</dbReference>
<evidence type="ECO:0000313" key="2">
    <source>
        <dbReference type="EMBL" id="WFF80516.1"/>
    </source>
</evidence>
<evidence type="ECO:0000259" key="1">
    <source>
        <dbReference type="PROSITE" id="PS50994"/>
    </source>
</evidence>
<dbReference type="Pfam" id="PF01527">
    <property type="entry name" value="HTH_Tnp_1"/>
    <property type="match status" value="1"/>
</dbReference>
<dbReference type="InterPro" id="IPR036397">
    <property type="entry name" value="RNaseH_sf"/>
</dbReference>
<dbReference type="GO" id="GO:0015074">
    <property type="term" value="P:DNA integration"/>
    <property type="evidence" value="ECO:0007669"/>
    <property type="project" value="InterPro"/>
</dbReference>
<dbReference type="InterPro" id="IPR009057">
    <property type="entry name" value="Homeodomain-like_sf"/>
</dbReference>
<dbReference type="Proteomes" id="UP001219066">
    <property type="component" value="Chromosome"/>
</dbReference>
<proteinExistence type="predicted"/>
<dbReference type="NCBIfam" id="NF033516">
    <property type="entry name" value="transpos_IS3"/>
    <property type="match status" value="1"/>
</dbReference>
<organism evidence="2 3">
    <name type="scientific">Delftia tsuruhatensis</name>
    <dbReference type="NCBI Taxonomy" id="180282"/>
    <lineage>
        <taxon>Bacteria</taxon>
        <taxon>Pseudomonadati</taxon>
        <taxon>Pseudomonadota</taxon>
        <taxon>Betaproteobacteria</taxon>
        <taxon>Burkholderiales</taxon>
        <taxon>Comamonadaceae</taxon>
        <taxon>Delftia</taxon>
    </lineage>
</organism>
<dbReference type="SUPFAM" id="SSF46689">
    <property type="entry name" value="Homeodomain-like"/>
    <property type="match status" value="1"/>
</dbReference>